<comment type="caution">
    <text evidence="2">The sequence shown here is derived from an EMBL/GenBank/DDBJ whole genome shotgun (WGS) entry which is preliminary data.</text>
</comment>
<protein>
    <recommendedName>
        <fullName evidence="1">DDE-1 domain-containing protein</fullName>
    </recommendedName>
</protein>
<feature type="domain" description="DDE-1" evidence="1">
    <location>
        <begin position="12"/>
        <end position="52"/>
    </location>
</feature>
<evidence type="ECO:0000313" key="2">
    <source>
        <dbReference type="EMBL" id="KAJ7338707.1"/>
    </source>
</evidence>
<gene>
    <name evidence="2" type="ORF">JRQ81_012609</name>
</gene>
<proteinExistence type="predicted"/>
<evidence type="ECO:0000259" key="1">
    <source>
        <dbReference type="Pfam" id="PF03184"/>
    </source>
</evidence>
<reference evidence="2" key="1">
    <citation type="journal article" date="2023" name="DNA Res.">
        <title>Chromosome-level genome assembly of Phrynocephalus forsythii using third-generation DNA sequencing and Hi-C analysis.</title>
        <authorList>
            <person name="Qi Y."/>
            <person name="Zhao W."/>
            <person name="Zhao Y."/>
            <person name="Niu C."/>
            <person name="Cao S."/>
            <person name="Zhang Y."/>
        </authorList>
    </citation>
    <scope>NUCLEOTIDE SEQUENCE</scope>
    <source>
        <tissue evidence="2">Muscle</tissue>
    </source>
</reference>
<evidence type="ECO:0000313" key="3">
    <source>
        <dbReference type="Proteomes" id="UP001142489"/>
    </source>
</evidence>
<dbReference type="GO" id="GO:0003676">
    <property type="term" value="F:nucleic acid binding"/>
    <property type="evidence" value="ECO:0007669"/>
    <property type="project" value="InterPro"/>
</dbReference>
<organism evidence="2 3">
    <name type="scientific">Phrynocephalus forsythii</name>
    <dbReference type="NCBI Taxonomy" id="171643"/>
    <lineage>
        <taxon>Eukaryota</taxon>
        <taxon>Metazoa</taxon>
        <taxon>Chordata</taxon>
        <taxon>Craniata</taxon>
        <taxon>Vertebrata</taxon>
        <taxon>Euteleostomi</taxon>
        <taxon>Lepidosauria</taxon>
        <taxon>Squamata</taxon>
        <taxon>Bifurcata</taxon>
        <taxon>Unidentata</taxon>
        <taxon>Episquamata</taxon>
        <taxon>Toxicofera</taxon>
        <taxon>Iguania</taxon>
        <taxon>Acrodonta</taxon>
        <taxon>Agamidae</taxon>
        <taxon>Agaminae</taxon>
        <taxon>Phrynocephalus</taxon>
    </lineage>
</organism>
<dbReference type="EMBL" id="JAPFRF010000003">
    <property type="protein sequence ID" value="KAJ7338707.1"/>
    <property type="molecule type" value="Genomic_DNA"/>
</dbReference>
<dbReference type="AlphaFoldDB" id="A0A9Q1B602"/>
<dbReference type="Pfam" id="PF03184">
    <property type="entry name" value="DDE_1"/>
    <property type="match status" value="1"/>
</dbReference>
<accession>A0A9Q1B602</accession>
<keyword evidence="3" id="KW-1185">Reference proteome</keyword>
<dbReference type="InterPro" id="IPR004875">
    <property type="entry name" value="DDE_SF_endonuclease_dom"/>
</dbReference>
<dbReference type="Proteomes" id="UP001142489">
    <property type="component" value="Unassembled WGS sequence"/>
</dbReference>
<feature type="non-terminal residue" evidence="2">
    <location>
        <position position="1"/>
    </location>
</feature>
<name>A0A9Q1B602_9SAUR</name>
<dbReference type="OrthoDB" id="125347at2759"/>
<sequence>GLRKTFLEEFTLIKVMFLPPNTTALLQPMDHQVISSFKKLCTKELFRQCFEMMVGTSLTLWEYWRDYFDIVSCVRLINIRLGWDQPVQSECCLVQPVARLCCATCFGVCSGGGNCFIGEGHGARGE</sequence>